<feature type="transmembrane region" description="Helical" evidence="1">
    <location>
        <begin position="12"/>
        <end position="38"/>
    </location>
</feature>
<dbReference type="Pfam" id="PF19728">
    <property type="entry name" value="DUF6220"/>
    <property type="match status" value="1"/>
</dbReference>
<dbReference type="Proteomes" id="UP000309673">
    <property type="component" value="Unassembled WGS sequence"/>
</dbReference>
<keyword evidence="1" id="KW-0812">Transmembrane</keyword>
<comment type="caution">
    <text evidence="2">The sequence shown here is derived from an EMBL/GenBank/DDBJ whole genome shotgun (WGS) entry which is preliminary data.</text>
</comment>
<keyword evidence="3" id="KW-1185">Reference proteome</keyword>
<evidence type="ECO:0000313" key="2">
    <source>
        <dbReference type="EMBL" id="TJY42206.1"/>
    </source>
</evidence>
<organism evidence="2 3">
    <name type="scientific">Cohnella pontilimi</name>
    <dbReference type="NCBI Taxonomy" id="2564100"/>
    <lineage>
        <taxon>Bacteria</taxon>
        <taxon>Bacillati</taxon>
        <taxon>Bacillota</taxon>
        <taxon>Bacilli</taxon>
        <taxon>Bacillales</taxon>
        <taxon>Paenibacillaceae</taxon>
        <taxon>Cohnella</taxon>
    </lineage>
</organism>
<dbReference type="OrthoDB" id="165966at2"/>
<accession>A0A4U0FBJ4</accession>
<protein>
    <submittedName>
        <fullName evidence="2">Uncharacterized protein</fullName>
    </submittedName>
</protein>
<sequence length="138" mass="15797">MEKNIGRIRFVRFLYGLLATGYLVCVILQVFFAGLGILADPNGMQLHRVFANYFEFASVIMFVLTFFGRIRGSLRWLPLVMFGITALQHITIQQFSGDLRAIHVVDALALFAISMHLAKRSWSWLLLREKDIPSTFTL</sequence>
<dbReference type="EMBL" id="SUPK01000004">
    <property type="protein sequence ID" value="TJY42206.1"/>
    <property type="molecule type" value="Genomic_DNA"/>
</dbReference>
<evidence type="ECO:0000313" key="3">
    <source>
        <dbReference type="Proteomes" id="UP000309673"/>
    </source>
</evidence>
<keyword evidence="1" id="KW-0472">Membrane</keyword>
<dbReference type="RefSeq" id="WP_136777461.1">
    <property type="nucleotide sequence ID" value="NZ_SUPK01000004.1"/>
</dbReference>
<reference evidence="2 3" key="1">
    <citation type="submission" date="2019-04" db="EMBL/GenBank/DDBJ databases">
        <title>Cohnella sp. nov., isolated from soil.</title>
        <authorList>
            <person name="Kim W."/>
        </authorList>
    </citation>
    <scope>NUCLEOTIDE SEQUENCE [LARGE SCALE GENOMIC DNA]</scope>
    <source>
        <strain evidence="2 3">CAU 1483</strain>
    </source>
</reference>
<gene>
    <name evidence="2" type="ORF">E5161_09355</name>
</gene>
<name>A0A4U0FBJ4_9BACL</name>
<keyword evidence="1" id="KW-1133">Transmembrane helix</keyword>
<evidence type="ECO:0000256" key="1">
    <source>
        <dbReference type="SAM" id="Phobius"/>
    </source>
</evidence>
<proteinExistence type="predicted"/>
<dbReference type="InterPro" id="IPR046192">
    <property type="entry name" value="DUF6220"/>
</dbReference>
<feature type="transmembrane region" description="Helical" evidence="1">
    <location>
        <begin position="50"/>
        <end position="67"/>
    </location>
</feature>
<dbReference type="AlphaFoldDB" id="A0A4U0FBJ4"/>